<evidence type="ECO:0000256" key="1">
    <source>
        <dbReference type="SAM" id="MobiDB-lite"/>
    </source>
</evidence>
<dbReference type="EMBL" id="JBHSZO010000049">
    <property type="protein sequence ID" value="MFC7221049.1"/>
    <property type="molecule type" value="Genomic_DNA"/>
</dbReference>
<evidence type="ECO:0000256" key="2">
    <source>
        <dbReference type="SAM" id="Phobius"/>
    </source>
</evidence>
<reference evidence="4" key="1">
    <citation type="journal article" date="2019" name="Int. J. Syst. Evol. Microbiol.">
        <title>The Global Catalogue of Microorganisms (GCM) 10K type strain sequencing project: providing services to taxonomists for standard genome sequencing and annotation.</title>
        <authorList>
            <consortium name="The Broad Institute Genomics Platform"/>
            <consortium name="The Broad Institute Genome Sequencing Center for Infectious Disease"/>
            <person name="Wu L."/>
            <person name="Ma J."/>
        </authorList>
    </citation>
    <scope>NUCLEOTIDE SEQUENCE [LARGE SCALE GENOMIC DNA]</scope>
    <source>
        <strain evidence="4">CGMCC 1.13681</strain>
    </source>
</reference>
<evidence type="ECO:0000313" key="4">
    <source>
        <dbReference type="Proteomes" id="UP001596413"/>
    </source>
</evidence>
<gene>
    <name evidence="3" type="ORF">ACFQLX_23240</name>
</gene>
<keyword evidence="2" id="KW-1133">Transmembrane helix</keyword>
<keyword evidence="4" id="KW-1185">Reference proteome</keyword>
<feature type="region of interest" description="Disordered" evidence="1">
    <location>
        <begin position="142"/>
        <end position="171"/>
    </location>
</feature>
<evidence type="ECO:0000313" key="3">
    <source>
        <dbReference type="EMBL" id="MFC7221049.1"/>
    </source>
</evidence>
<sequence>MSERPPRRPAPSRLTTCALLAAAALLLYVALPNIGAAIRAARADGVRGTFTAAQLECVRHPGHESCEWSGTFRPAPRGQARTATFHGGGDMKPGQSRPAVDIGLPGRVYDPQGSAEWILTAALLLAGYAILAHLARVHLMPPSKPKPHTSLGRVEGDPPPLRHPAASATAR</sequence>
<name>A0ABW2GJY6_9ACTN</name>
<keyword evidence="2" id="KW-0812">Transmembrane</keyword>
<keyword evidence="2" id="KW-0472">Membrane</keyword>
<protein>
    <recommendedName>
        <fullName evidence="5">DUF3592 domain-containing protein</fullName>
    </recommendedName>
</protein>
<accession>A0ABW2GJY6</accession>
<feature type="transmembrane region" description="Helical" evidence="2">
    <location>
        <begin position="117"/>
        <end position="135"/>
    </location>
</feature>
<dbReference type="Proteomes" id="UP001596413">
    <property type="component" value="Unassembled WGS sequence"/>
</dbReference>
<proteinExistence type="predicted"/>
<evidence type="ECO:0008006" key="5">
    <source>
        <dbReference type="Google" id="ProtNLM"/>
    </source>
</evidence>
<comment type="caution">
    <text evidence="3">The sequence shown here is derived from an EMBL/GenBank/DDBJ whole genome shotgun (WGS) entry which is preliminary data.</text>
</comment>
<organism evidence="3 4">
    <name type="scientific">Streptomyces polyrhachis</name>
    <dbReference type="NCBI Taxonomy" id="1282885"/>
    <lineage>
        <taxon>Bacteria</taxon>
        <taxon>Bacillati</taxon>
        <taxon>Actinomycetota</taxon>
        <taxon>Actinomycetes</taxon>
        <taxon>Kitasatosporales</taxon>
        <taxon>Streptomycetaceae</taxon>
        <taxon>Streptomyces</taxon>
    </lineage>
</organism>
<dbReference type="RefSeq" id="WP_386418150.1">
    <property type="nucleotide sequence ID" value="NZ_JBHSZO010000049.1"/>
</dbReference>